<reference evidence="2 3" key="1">
    <citation type="journal article" date="1992" name="Int. J. Syst. Bacteriol.">
        <title>Sphingobacterium antarcticus sp. nov. a Psychrotrophic Bacterium from the Soils of Schirmacher Oasis, Antarctica.</title>
        <authorList>
            <person name="Shivaji S."/>
            <person name="Ray M.K."/>
            <person name="Rao N.S."/>
            <person name="Saiserr L."/>
            <person name="Jagannadham M.V."/>
            <person name="Kumar G.S."/>
            <person name="Reddy G."/>
            <person name="Bhargava P.M."/>
        </authorList>
    </citation>
    <scope>NUCLEOTIDE SEQUENCE [LARGE SCALE GENOMIC DNA]</scope>
    <source>
        <strain evidence="2 3">4BY</strain>
    </source>
</reference>
<comment type="caution">
    <text evidence="2">The sequence shown here is derived from an EMBL/GenBank/DDBJ whole genome shotgun (WGS) entry which is preliminary data.</text>
</comment>
<feature type="compositionally biased region" description="Polar residues" evidence="1">
    <location>
        <begin position="59"/>
        <end position="68"/>
    </location>
</feature>
<dbReference type="RefSeq" id="WP_037442707.1">
    <property type="nucleotide sequence ID" value="NZ_JNFF01000083.1"/>
</dbReference>
<sequence length="68" mass="7896">MSEERKKKNDNPASNYKETVPEDKVDKGNKAVVKPEDKDYQKEEPKFPNPAKEREKSEQPPTAHNNRT</sequence>
<feature type="compositionally biased region" description="Basic and acidic residues" evidence="1">
    <location>
        <begin position="1"/>
        <end position="10"/>
    </location>
</feature>
<protein>
    <submittedName>
        <fullName evidence="2">Uncharacterized protein</fullName>
    </submittedName>
</protein>
<gene>
    <name evidence="2" type="ORF">N180_09685</name>
</gene>
<proteinExistence type="predicted"/>
<feature type="compositionally biased region" description="Basic and acidic residues" evidence="1">
    <location>
        <begin position="19"/>
        <end position="58"/>
    </location>
</feature>
<accession>A0A081PEI6</accession>
<organism evidence="2 3">
    <name type="scientific">Pedobacter antarcticus 4BY</name>
    <dbReference type="NCBI Taxonomy" id="1358423"/>
    <lineage>
        <taxon>Bacteria</taxon>
        <taxon>Pseudomonadati</taxon>
        <taxon>Bacteroidota</taxon>
        <taxon>Sphingobacteriia</taxon>
        <taxon>Sphingobacteriales</taxon>
        <taxon>Sphingobacteriaceae</taxon>
        <taxon>Pedobacter</taxon>
    </lineage>
</organism>
<feature type="region of interest" description="Disordered" evidence="1">
    <location>
        <begin position="1"/>
        <end position="68"/>
    </location>
</feature>
<dbReference type="Proteomes" id="UP000028007">
    <property type="component" value="Unassembled WGS sequence"/>
</dbReference>
<evidence type="ECO:0000256" key="1">
    <source>
        <dbReference type="SAM" id="MobiDB-lite"/>
    </source>
</evidence>
<evidence type="ECO:0000313" key="3">
    <source>
        <dbReference type="Proteomes" id="UP000028007"/>
    </source>
</evidence>
<dbReference type="eggNOG" id="ENOG502ZIWY">
    <property type="taxonomic scope" value="Bacteria"/>
</dbReference>
<evidence type="ECO:0000313" key="2">
    <source>
        <dbReference type="EMBL" id="KEQ29109.1"/>
    </source>
</evidence>
<name>A0A081PEI6_9SPHI</name>
<dbReference type="AlphaFoldDB" id="A0A081PEI6"/>
<dbReference type="EMBL" id="JNFF01000083">
    <property type="protein sequence ID" value="KEQ29109.1"/>
    <property type="molecule type" value="Genomic_DNA"/>
</dbReference>
<keyword evidence="3" id="KW-1185">Reference proteome</keyword>
<dbReference type="OrthoDB" id="771036at2"/>